<dbReference type="InterPro" id="IPR036291">
    <property type="entry name" value="NAD(P)-bd_dom_sf"/>
</dbReference>
<evidence type="ECO:0000313" key="3">
    <source>
        <dbReference type="EMBL" id="RFM31133.1"/>
    </source>
</evidence>
<comment type="caution">
    <text evidence="3">The sequence shown here is derived from an EMBL/GenBank/DDBJ whole genome shotgun (WGS) entry which is preliminary data.</text>
</comment>
<dbReference type="Pfam" id="PF13561">
    <property type="entry name" value="adh_short_C2"/>
    <property type="match status" value="1"/>
</dbReference>
<dbReference type="InterPro" id="IPR002347">
    <property type="entry name" value="SDR_fam"/>
</dbReference>
<dbReference type="OrthoDB" id="9806974at2"/>
<comment type="similarity">
    <text evidence="1">Belongs to the short-chain dehydrogenases/reductases (SDR) family.</text>
</comment>
<accession>A0A3E1NT93</accession>
<proteinExistence type="inferred from homology"/>
<dbReference type="SUPFAM" id="SSF51735">
    <property type="entry name" value="NAD(P)-binding Rossmann-fold domains"/>
    <property type="match status" value="1"/>
</dbReference>
<sequence>MENLANKKVLILGGSTGLGLATAKAAAAEGAIVTIVSSNQNRLNEAAQQLPPTAGTHSVDLSDEQAIRSFFAGFGHFDHLVYTAGENLSLSVIKDMDLADSRKYFDIRYWGAVAAVKYGAPLINPGGSITLTSGTAAVKPNISWSIGSSICAAMEGFTRVMALELAPVRVNLVRPGLVRSNLWDSMDPAVKDQLFDTFAQALPVKYVAYPDDIALTYIYLMKQSYSSGEVVTVDGGALMI</sequence>
<dbReference type="RefSeq" id="WP_116857167.1">
    <property type="nucleotide sequence ID" value="NZ_QTJV01000016.1"/>
</dbReference>
<evidence type="ECO:0000256" key="1">
    <source>
        <dbReference type="ARBA" id="ARBA00006484"/>
    </source>
</evidence>
<dbReference type="PANTHER" id="PTHR43477:SF1">
    <property type="entry name" value="DIHYDROANTICAPSIN 7-DEHYDROGENASE"/>
    <property type="match status" value="1"/>
</dbReference>
<name>A0A3E1NT93_9BACT</name>
<dbReference type="EMBL" id="QTJV01000016">
    <property type="protein sequence ID" value="RFM31133.1"/>
    <property type="molecule type" value="Genomic_DNA"/>
</dbReference>
<dbReference type="InterPro" id="IPR051122">
    <property type="entry name" value="SDR_DHRS6-like"/>
</dbReference>
<dbReference type="GO" id="GO:0016491">
    <property type="term" value="F:oxidoreductase activity"/>
    <property type="evidence" value="ECO:0007669"/>
    <property type="project" value="UniProtKB-KW"/>
</dbReference>
<dbReference type="Gene3D" id="3.40.50.720">
    <property type="entry name" value="NAD(P)-binding Rossmann-like Domain"/>
    <property type="match status" value="1"/>
</dbReference>
<dbReference type="Proteomes" id="UP000261174">
    <property type="component" value="Unassembled WGS sequence"/>
</dbReference>
<evidence type="ECO:0000313" key="4">
    <source>
        <dbReference type="Proteomes" id="UP000261174"/>
    </source>
</evidence>
<reference evidence="3 4" key="1">
    <citation type="submission" date="2018-08" db="EMBL/GenBank/DDBJ databases">
        <title>Chitinophaga sp. K20C18050901, a novel bacterium isolated from forest soil.</title>
        <authorList>
            <person name="Wang C."/>
        </authorList>
    </citation>
    <scope>NUCLEOTIDE SEQUENCE [LARGE SCALE GENOMIC DNA]</scope>
    <source>
        <strain evidence="3 4">K20C18050901</strain>
    </source>
</reference>
<dbReference type="AlphaFoldDB" id="A0A3E1NT93"/>
<keyword evidence="4" id="KW-1185">Reference proteome</keyword>
<gene>
    <name evidence="3" type="ORF">DXN04_30295</name>
</gene>
<evidence type="ECO:0000256" key="2">
    <source>
        <dbReference type="ARBA" id="ARBA00023002"/>
    </source>
</evidence>
<dbReference type="PANTHER" id="PTHR43477">
    <property type="entry name" value="DIHYDROANTICAPSIN 7-DEHYDROGENASE"/>
    <property type="match status" value="1"/>
</dbReference>
<protein>
    <submittedName>
        <fullName evidence="3">SDR family NAD(P)-dependent oxidoreductase</fullName>
    </submittedName>
</protein>
<dbReference type="PRINTS" id="PR00081">
    <property type="entry name" value="GDHRDH"/>
</dbReference>
<organism evidence="3 4">
    <name type="scientific">Chitinophaga silvisoli</name>
    <dbReference type="NCBI Taxonomy" id="2291814"/>
    <lineage>
        <taxon>Bacteria</taxon>
        <taxon>Pseudomonadati</taxon>
        <taxon>Bacteroidota</taxon>
        <taxon>Chitinophagia</taxon>
        <taxon>Chitinophagales</taxon>
        <taxon>Chitinophagaceae</taxon>
        <taxon>Chitinophaga</taxon>
    </lineage>
</organism>
<keyword evidence="2" id="KW-0560">Oxidoreductase</keyword>